<dbReference type="InterPro" id="IPR029526">
    <property type="entry name" value="PGBD"/>
</dbReference>
<gene>
    <name evidence="2" type="ORF">PR048_028768</name>
</gene>
<organism evidence="2 3">
    <name type="scientific">Dryococelus australis</name>
    <dbReference type="NCBI Taxonomy" id="614101"/>
    <lineage>
        <taxon>Eukaryota</taxon>
        <taxon>Metazoa</taxon>
        <taxon>Ecdysozoa</taxon>
        <taxon>Arthropoda</taxon>
        <taxon>Hexapoda</taxon>
        <taxon>Insecta</taxon>
        <taxon>Pterygota</taxon>
        <taxon>Neoptera</taxon>
        <taxon>Polyneoptera</taxon>
        <taxon>Phasmatodea</taxon>
        <taxon>Verophasmatodea</taxon>
        <taxon>Anareolatae</taxon>
        <taxon>Phasmatidae</taxon>
        <taxon>Eurycanthinae</taxon>
        <taxon>Dryococelus</taxon>
    </lineage>
</organism>
<dbReference type="EMBL" id="JARBHB010000013">
    <property type="protein sequence ID" value="KAJ8869760.1"/>
    <property type="molecule type" value="Genomic_DNA"/>
</dbReference>
<reference evidence="2 3" key="1">
    <citation type="submission" date="2023-02" db="EMBL/GenBank/DDBJ databases">
        <title>LHISI_Scaffold_Assembly.</title>
        <authorList>
            <person name="Stuart O.P."/>
            <person name="Cleave R."/>
            <person name="Magrath M.J.L."/>
            <person name="Mikheyev A.S."/>
        </authorList>
    </citation>
    <scope>NUCLEOTIDE SEQUENCE [LARGE SCALE GENOMIC DNA]</scope>
    <source>
        <strain evidence="2">Daus_M_001</strain>
        <tissue evidence="2">Leg muscle</tissue>
    </source>
</reference>
<comment type="caution">
    <text evidence="2">The sequence shown here is derived from an EMBL/GenBank/DDBJ whole genome shotgun (WGS) entry which is preliminary data.</text>
</comment>
<dbReference type="Proteomes" id="UP001159363">
    <property type="component" value="Chromosome 12"/>
</dbReference>
<keyword evidence="3" id="KW-1185">Reference proteome</keyword>
<name>A0ABQ9GBG9_9NEOP</name>
<feature type="domain" description="PiggyBac transposable element-derived protein" evidence="1">
    <location>
        <begin position="53"/>
        <end position="114"/>
    </location>
</feature>
<evidence type="ECO:0000259" key="1">
    <source>
        <dbReference type="Pfam" id="PF13843"/>
    </source>
</evidence>
<dbReference type="Pfam" id="PF13843">
    <property type="entry name" value="DDE_Tnp_1_7"/>
    <property type="match status" value="1"/>
</dbReference>
<accession>A0ABQ9GBG9</accession>
<protein>
    <recommendedName>
        <fullName evidence="1">PiggyBac transposable element-derived protein domain-containing protein</fullName>
    </recommendedName>
</protein>
<evidence type="ECO:0000313" key="2">
    <source>
        <dbReference type="EMBL" id="KAJ8869760.1"/>
    </source>
</evidence>
<sequence>MPRWVGGGGGLCQLPERAPVVPASSGSGGGRVRSHASSLTELTLMSGRGDIAADVDSTYLVNGFRYLGKDDQPRDQLLDTYIVLRLLEPYLQCGRNVTTDNFFTSLEQSGALKRGKFIPELCEELWAVYMANRDTKPHMVSAGNEEMEKLRKKCGNCRKNKTMANCAARRIPSGRPRPVELLIAAHLISAFPPCHLINPRARHFLSPVTRRDRVAQLRRYDDDDDVHSYSLAVITHNALIITC</sequence>
<proteinExistence type="predicted"/>
<evidence type="ECO:0000313" key="3">
    <source>
        <dbReference type="Proteomes" id="UP001159363"/>
    </source>
</evidence>